<dbReference type="SUPFAM" id="SSF56024">
    <property type="entry name" value="Phospholipase D/nuclease"/>
    <property type="match status" value="1"/>
</dbReference>
<evidence type="ECO:0000256" key="1">
    <source>
        <dbReference type="ARBA" id="ARBA00007287"/>
    </source>
</evidence>
<dbReference type="InterPro" id="IPR021586">
    <property type="entry name" value="Tscrpt_reg_TrmB_C"/>
</dbReference>
<dbReference type="Gene3D" id="1.10.10.10">
    <property type="entry name" value="Winged helix-like DNA-binding domain superfamily/Winged helix DNA-binding domain"/>
    <property type="match status" value="1"/>
</dbReference>
<name>A0A830GND2_9EURY</name>
<evidence type="ECO:0000259" key="3">
    <source>
        <dbReference type="Pfam" id="PF11495"/>
    </source>
</evidence>
<dbReference type="PANTHER" id="PTHR34293:SF1">
    <property type="entry name" value="HTH-TYPE TRANSCRIPTIONAL REGULATOR TRMBL2"/>
    <property type="match status" value="1"/>
</dbReference>
<dbReference type="EMBL" id="BMOU01000005">
    <property type="protein sequence ID" value="GGN99934.1"/>
    <property type="molecule type" value="Genomic_DNA"/>
</dbReference>
<evidence type="ECO:0008006" key="6">
    <source>
        <dbReference type="Google" id="ProtNLM"/>
    </source>
</evidence>
<dbReference type="PANTHER" id="PTHR34293">
    <property type="entry name" value="HTH-TYPE TRANSCRIPTIONAL REGULATOR TRMBL2"/>
    <property type="match status" value="1"/>
</dbReference>
<dbReference type="Pfam" id="PF11495">
    <property type="entry name" value="Regulator_TrmB"/>
    <property type="match status" value="1"/>
</dbReference>
<reference evidence="4" key="2">
    <citation type="submission" date="2020-09" db="EMBL/GenBank/DDBJ databases">
        <authorList>
            <person name="Sun Q."/>
            <person name="Ohkuma M."/>
        </authorList>
    </citation>
    <scope>NUCLEOTIDE SEQUENCE</scope>
    <source>
        <strain evidence="4">JCM 17820</strain>
    </source>
</reference>
<dbReference type="Pfam" id="PF01978">
    <property type="entry name" value="TrmB"/>
    <property type="match status" value="1"/>
</dbReference>
<keyword evidence="5" id="KW-1185">Reference proteome</keyword>
<proteinExistence type="inferred from homology"/>
<feature type="domain" description="Transcription regulator TrmB N-terminal" evidence="2">
    <location>
        <begin position="47"/>
        <end position="115"/>
    </location>
</feature>
<dbReference type="SUPFAM" id="SSF46785">
    <property type="entry name" value="Winged helix' DNA-binding domain"/>
    <property type="match status" value="1"/>
</dbReference>
<sequence>MERITCKYFYYFSHQIYNDIAKAAKGYLFADWIAGPTRGMGPLIDQLEQFGFSQTEAETYRAVLELGQGTVGEVATAADLSKGYAYEVIGDLQERGVVTVDDHLTPTQVRAQQPEETVRDLAAGLDRLESSLRTHYSHTDPDHPEVEVVKSRQPAGRRLRRAIDAAETELYLSVPYPALERVVDALEAAVGRGVFVLLLLSDCGPASVTDGVEGRVTAARRCPCDIPFVTMTDGGTAMVGDAGVLYGEHDRSEFALLVRNSPKLSGAIGALFTNFWMSTSDAYVAPPDDLPATYDSFSEAVFQTTLHLRGGSDLYATAELLSGATIEGHVVDVEQSLLGPMTAQFPLQNTIVLSTADGTVSVGGPGAFVEEYSAGVVRLRRADDN</sequence>
<organism evidence="4 5">
    <name type="scientific">Haloarcula pellucida</name>
    <dbReference type="NCBI Taxonomy" id="1427151"/>
    <lineage>
        <taxon>Archaea</taxon>
        <taxon>Methanobacteriati</taxon>
        <taxon>Methanobacteriota</taxon>
        <taxon>Stenosarchaea group</taxon>
        <taxon>Halobacteria</taxon>
        <taxon>Halobacteriales</taxon>
        <taxon>Haloarculaceae</taxon>
        <taxon>Haloarcula</taxon>
    </lineage>
</organism>
<evidence type="ECO:0000313" key="5">
    <source>
        <dbReference type="Proteomes" id="UP000605784"/>
    </source>
</evidence>
<dbReference type="Proteomes" id="UP000605784">
    <property type="component" value="Unassembled WGS sequence"/>
</dbReference>
<dbReference type="InterPro" id="IPR036388">
    <property type="entry name" value="WH-like_DNA-bd_sf"/>
</dbReference>
<protein>
    <recommendedName>
        <fullName evidence="6">TrmB family transcriptional regulator</fullName>
    </recommendedName>
</protein>
<dbReference type="Gene3D" id="3.30.870.10">
    <property type="entry name" value="Endonuclease Chain A"/>
    <property type="match status" value="1"/>
</dbReference>
<reference evidence="4" key="1">
    <citation type="journal article" date="2014" name="Int. J. Syst. Evol. Microbiol.">
        <title>Complete genome sequence of Corynebacterium casei LMG S-19264T (=DSM 44701T), isolated from a smear-ripened cheese.</title>
        <authorList>
            <consortium name="US DOE Joint Genome Institute (JGI-PGF)"/>
            <person name="Walter F."/>
            <person name="Albersmeier A."/>
            <person name="Kalinowski J."/>
            <person name="Ruckert C."/>
        </authorList>
    </citation>
    <scope>NUCLEOTIDE SEQUENCE</scope>
    <source>
        <strain evidence="4">JCM 17820</strain>
    </source>
</reference>
<evidence type="ECO:0000313" key="4">
    <source>
        <dbReference type="EMBL" id="GGN99934.1"/>
    </source>
</evidence>
<dbReference type="AlphaFoldDB" id="A0A830GND2"/>
<feature type="domain" description="Transcription regulator TrmB C-terminal" evidence="3">
    <location>
        <begin position="145"/>
        <end position="381"/>
    </location>
</feature>
<evidence type="ECO:0000259" key="2">
    <source>
        <dbReference type="Pfam" id="PF01978"/>
    </source>
</evidence>
<dbReference type="InterPro" id="IPR036390">
    <property type="entry name" value="WH_DNA-bd_sf"/>
</dbReference>
<accession>A0A830GND2</accession>
<comment type="caution">
    <text evidence="4">The sequence shown here is derived from an EMBL/GenBank/DDBJ whole genome shotgun (WGS) entry which is preliminary data.</text>
</comment>
<dbReference type="InterPro" id="IPR051797">
    <property type="entry name" value="TrmB-like"/>
</dbReference>
<dbReference type="SUPFAM" id="SSF159071">
    <property type="entry name" value="TrmB C-terminal domain-like"/>
    <property type="match status" value="1"/>
</dbReference>
<gene>
    <name evidence="4" type="ORF">GCM10009030_32070</name>
</gene>
<dbReference type="InterPro" id="IPR002831">
    <property type="entry name" value="Tscrpt_reg_TrmB_N"/>
</dbReference>
<comment type="similarity">
    <text evidence="1">Belongs to the transcriptional regulator TrmB family.</text>
</comment>